<comment type="subcellular location">
    <subcellularLocation>
        <location evidence="1">Secreted</location>
    </subcellularLocation>
</comment>
<dbReference type="GO" id="GO:0005576">
    <property type="term" value="C:extracellular region"/>
    <property type="evidence" value="ECO:0007669"/>
    <property type="project" value="UniProtKB-SubCell"/>
</dbReference>
<dbReference type="InterPro" id="IPR011050">
    <property type="entry name" value="Pectin_lyase_fold/virulence"/>
</dbReference>
<proteinExistence type="predicted"/>
<name>A0A8H6A4P9_PETAA</name>
<dbReference type="SUPFAM" id="SSF51126">
    <property type="entry name" value="Pectin lyase-like"/>
    <property type="match status" value="1"/>
</dbReference>
<evidence type="ECO:0000313" key="4">
    <source>
        <dbReference type="EMBL" id="KAF5862733.1"/>
    </source>
</evidence>
<dbReference type="Proteomes" id="UP000541154">
    <property type="component" value="Unassembled WGS sequence"/>
</dbReference>
<gene>
    <name evidence="4" type="ORF">ETB97_011180</name>
</gene>
<evidence type="ECO:0000256" key="3">
    <source>
        <dbReference type="ARBA" id="ARBA00022729"/>
    </source>
</evidence>
<accession>A0A8H6A4P9</accession>
<dbReference type="EMBL" id="SPNV01000066">
    <property type="protein sequence ID" value="KAF5862733.1"/>
    <property type="molecule type" value="Genomic_DNA"/>
</dbReference>
<comment type="caution">
    <text evidence="4">The sequence shown here is derived from an EMBL/GenBank/DDBJ whole genome shotgun (WGS) entry which is preliminary data.</text>
</comment>
<dbReference type="InterPro" id="IPR012334">
    <property type="entry name" value="Pectin_lyas_fold"/>
</dbReference>
<keyword evidence="5" id="KW-1185">Reference proteome</keyword>
<keyword evidence="2" id="KW-0964">Secreted</keyword>
<dbReference type="AlphaFoldDB" id="A0A8H6A4P9"/>
<keyword evidence="3" id="KW-0732">Signal</keyword>
<evidence type="ECO:0000313" key="5">
    <source>
        <dbReference type="Proteomes" id="UP000541154"/>
    </source>
</evidence>
<dbReference type="Gene3D" id="2.160.20.10">
    <property type="entry name" value="Single-stranded right-handed beta-helix, Pectin lyase-like"/>
    <property type="match status" value="2"/>
</dbReference>
<protein>
    <submittedName>
        <fullName evidence="4">Uncharacterized protein</fullName>
    </submittedName>
</protein>
<sequence>MVGGTGGPISTGQDLGLLVLADTIIANTLNGTIISLYTENSTSLLLQNIVFFNIKTAITDSVKNQVILAGRDKVLKDSWGFSMINNATGNGSFVSGQDIPAMNYIEAILGIQAYIKPNLFMYWRPQYENLKPVILNYILTYTANLSSVVYFPFGVYKIQDILNIPLGLHIIGQAWSQIIATGNKFSDVNNPHVAVKVGVPSNVGIIKIRDMLFTVSGPTAGVILVE</sequence>
<organism evidence="4 5">
    <name type="scientific">Petromyces alliaceus</name>
    <name type="common">Aspergillus alliaceus</name>
    <dbReference type="NCBI Taxonomy" id="209559"/>
    <lineage>
        <taxon>Eukaryota</taxon>
        <taxon>Fungi</taxon>
        <taxon>Dikarya</taxon>
        <taxon>Ascomycota</taxon>
        <taxon>Pezizomycotina</taxon>
        <taxon>Eurotiomycetes</taxon>
        <taxon>Eurotiomycetidae</taxon>
        <taxon>Eurotiales</taxon>
        <taxon>Aspergillaceae</taxon>
        <taxon>Aspergillus</taxon>
        <taxon>Aspergillus subgen. Circumdati</taxon>
    </lineage>
</organism>
<reference evidence="4 5" key="1">
    <citation type="submission" date="2019-04" db="EMBL/GenBank/DDBJ databases">
        <title>Aspergillus burnettii sp. nov., novel species from soil in southeast Queensland.</title>
        <authorList>
            <person name="Gilchrist C.L.M."/>
            <person name="Pitt J.I."/>
            <person name="Lange L."/>
            <person name="Lacey H.J."/>
            <person name="Vuong D."/>
            <person name="Midgley D.J."/>
            <person name="Greenfield P."/>
            <person name="Bradbury M."/>
            <person name="Lacey E."/>
            <person name="Busk P.K."/>
            <person name="Pilgaard B."/>
            <person name="Chooi Y.H."/>
            <person name="Piggott A.M."/>
        </authorList>
    </citation>
    <scope>NUCLEOTIDE SEQUENCE [LARGE SCALE GENOMIC DNA]</scope>
    <source>
        <strain evidence="4 5">FRR 5400</strain>
    </source>
</reference>
<evidence type="ECO:0000256" key="2">
    <source>
        <dbReference type="ARBA" id="ARBA00022525"/>
    </source>
</evidence>
<evidence type="ECO:0000256" key="1">
    <source>
        <dbReference type="ARBA" id="ARBA00004613"/>
    </source>
</evidence>